<gene>
    <name evidence="3" type="ORF">OHU17_00145</name>
</gene>
<evidence type="ECO:0000313" key="4">
    <source>
        <dbReference type="Proteomes" id="UP001432075"/>
    </source>
</evidence>
<feature type="region of interest" description="Disordered" evidence="2">
    <location>
        <begin position="1"/>
        <end position="34"/>
    </location>
</feature>
<organism evidence="3 4">
    <name type="scientific">Streptomyces goshikiensis</name>
    <dbReference type="NCBI Taxonomy" id="1942"/>
    <lineage>
        <taxon>Bacteria</taxon>
        <taxon>Bacillati</taxon>
        <taxon>Actinomycetota</taxon>
        <taxon>Actinomycetes</taxon>
        <taxon>Kitasatosporales</taxon>
        <taxon>Streptomycetaceae</taxon>
        <taxon>Streptomyces</taxon>
    </lineage>
</organism>
<evidence type="ECO:0000313" key="3">
    <source>
        <dbReference type="EMBL" id="WUO44355.1"/>
    </source>
</evidence>
<protein>
    <submittedName>
        <fullName evidence="3">Uncharacterized protein</fullName>
    </submittedName>
</protein>
<reference evidence="3" key="1">
    <citation type="submission" date="2022-10" db="EMBL/GenBank/DDBJ databases">
        <title>The complete genomes of actinobacterial strains from the NBC collection.</title>
        <authorList>
            <person name="Joergensen T.S."/>
            <person name="Alvarez Arevalo M."/>
            <person name="Sterndorff E.B."/>
            <person name="Faurdal D."/>
            <person name="Vuksanovic O."/>
            <person name="Mourched A.-S."/>
            <person name="Charusanti P."/>
            <person name="Shaw S."/>
            <person name="Blin K."/>
            <person name="Weber T."/>
        </authorList>
    </citation>
    <scope>NUCLEOTIDE SEQUENCE</scope>
    <source>
        <strain evidence="3">NBC_00283</strain>
    </source>
</reference>
<sequence>MYEHSPHLPYAAAGFSDTPAPAEPPSDSFHSFGDHRYGDIARRVTLLERDNRTLLNTLHGLQQRLRDLEEDLHAQEISRRQTAPPPSAANDHLAIAREYLTCVEQHVHPFAREATIKLGGQLRPEPLHRTIAALTATLFGTPTPTPRTVLDAAGLPPHDTLTTTAAQLCERANGLRRRAKDTGMPFAFDFEYVHSAPLDETWQKPWASCEPDLPIQFVVAPAYLVAERVYAQQLVHTGMPCPA</sequence>
<dbReference type="Proteomes" id="UP001432075">
    <property type="component" value="Chromosome"/>
</dbReference>
<dbReference type="RefSeq" id="WP_328774812.1">
    <property type="nucleotide sequence ID" value="NZ_CP108057.1"/>
</dbReference>
<feature type="coiled-coil region" evidence="1">
    <location>
        <begin position="51"/>
        <end position="78"/>
    </location>
</feature>
<evidence type="ECO:0000256" key="2">
    <source>
        <dbReference type="SAM" id="MobiDB-lite"/>
    </source>
</evidence>
<dbReference type="EMBL" id="CP108057">
    <property type="protein sequence ID" value="WUO44355.1"/>
    <property type="molecule type" value="Genomic_DNA"/>
</dbReference>
<accession>A0ABZ1RCY2</accession>
<proteinExistence type="predicted"/>
<keyword evidence="1" id="KW-0175">Coiled coil</keyword>
<evidence type="ECO:0000256" key="1">
    <source>
        <dbReference type="SAM" id="Coils"/>
    </source>
</evidence>
<name>A0ABZ1RCY2_9ACTN</name>
<keyword evidence="4" id="KW-1185">Reference proteome</keyword>